<keyword evidence="1" id="KW-0863">Zinc-finger</keyword>
<dbReference type="SUPFAM" id="SSF57756">
    <property type="entry name" value="Retrovirus zinc finger-like domains"/>
    <property type="match status" value="1"/>
</dbReference>
<dbReference type="PANTHER" id="PTHR47592">
    <property type="entry name" value="PBF68 PROTEIN"/>
    <property type="match status" value="1"/>
</dbReference>
<reference evidence="3" key="2">
    <citation type="submission" date="2022-01" db="EMBL/GenBank/DDBJ databases">
        <authorList>
            <person name="Yamashiro T."/>
            <person name="Shiraishi A."/>
            <person name="Satake H."/>
            <person name="Nakayama K."/>
        </authorList>
    </citation>
    <scope>NUCLEOTIDE SEQUENCE</scope>
</reference>
<dbReference type="PROSITE" id="PS50158">
    <property type="entry name" value="ZF_CCHC"/>
    <property type="match status" value="1"/>
</dbReference>
<protein>
    <submittedName>
        <fullName evidence="3">Zinc finger, CCHC-type containing protein</fullName>
    </submittedName>
</protein>
<dbReference type="Pfam" id="PF22936">
    <property type="entry name" value="Pol_BBD"/>
    <property type="match status" value="1"/>
</dbReference>
<proteinExistence type="predicted"/>
<accession>A0ABQ5HMM9</accession>
<evidence type="ECO:0000313" key="3">
    <source>
        <dbReference type="EMBL" id="GJT88403.1"/>
    </source>
</evidence>
<dbReference type="Proteomes" id="UP001151760">
    <property type="component" value="Unassembled WGS sequence"/>
</dbReference>
<keyword evidence="1" id="KW-0862">Zinc</keyword>
<dbReference type="Pfam" id="PF14223">
    <property type="entry name" value="Retrotran_gag_2"/>
    <property type="match status" value="1"/>
</dbReference>
<gene>
    <name evidence="3" type="ORF">Tco_1070120</name>
</gene>
<name>A0ABQ5HMM9_9ASTR</name>
<feature type="domain" description="CCHC-type" evidence="2">
    <location>
        <begin position="88"/>
        <end position="104"/>
    </location>
</feature>
<comment type="caution">
    <text evidence="3">The sequence shown here is derived from an EMBL/GenBank/DDBJ whole genome shotgun (WGS) entry which is preliminary data.</text>
</comment>
<evidence type="ECO:0000259" key="2">
    <source>
        <dbReference type="PROSITE" id="PS50158"/>
    </source>
</evidence>
<dbReference type="SMART" id="SM00343">
    <property type="entry name" value="ZnF_C2HC"/>
    <property type="match status" value="1"/>
</dbReference>
<dbReference type="InterPro" id="IPR036875">
    <property type="entry name" value="Znf_CCHC_sf"/>
</dbReference>
<reference evidence="3" key="1">
    <citation type="journal article" date="2022" name="Int. J. Mol. Sci.">
        <title>Draft Genome of Tanacetum Coccineum: Genomic Comparison of Closely Related Tanacetum-Family Plants.</title>
        <authorList>
            <person name="Yamashiro T."/>
            <person name="Shiraishi A."/>
            <person name="Nakayama K."/>
            <person name="Satake H."/>
        </authorList>
    </citation>
    <scope>NUCLEOTIDE SEQUENCE</scope>
</reference>
<keyword evidence="1" id="KW-0479">Metal-binding</keyword>
<sequence>MTSVMACKSQSEHIDEFHKLVGDLAVIDNVISDEDQALLLLTSLPSSYDNFGDGGEGLYVRWRSGLRDMEHGTDSVWLKSQGRSSRLRCYICQSEEHLKRDCPRYNHKKSQGFVRNEDQVSGYRADWYDSANVMMAMSVEELLDWIIDSGGSYHITYRRDYLFDFEKYDGGNILLSDGKECCVRGTCKVQVQMRDGSSFVLDNVMYVPKLRRNLISLGTLEKEDFTVKMQGKIKPGMSNVLWAEDTTMSTYLVNNVTIISD</sequence>
<evidence type="ECO:0000313" key="4">
    <source>
        <dbReference type="Proteomes" id="UP001151760"/>
    </source>
</evidence>
<dbReference type="PANTHER" id="PTHR47592:SF27">
    <property type="entry name" value="OS08G0421700 PROTEIN"/>
    <property type="match status" value="1"/>
</dbReference>
<dbReference type="Pfam" id="PF00098">
    <property type="entry name" value="zf-CCHC"/>
    <property type="match status" value="1"/>
</dbReference>
<organism evidence="3 4">
    <name type="scientific">Tanacetum coccineum</name>
    <dbReference type="NCBI Taxonomy" id="301880"/>
    <lineage>
        <taxon>Eukaryota</taxon>
        <taxon>Viridiplantae</taxon>
        <taxon>Streptophyta</taxon>
        <taxon>Embryophyta</taxon>
        <taxon>Tracheophyta</taxon>
        <taxon>Spermatophyta</taxon>
        <taxon>Magnoliopsida</taxon>
        <taxon>eudicotyledons</taxon>
        <taxon>Gunneridae</taxon>
        <taxon>Pentapetalae</taxon>
        <taxon>asterids</taxon>
        <taxon>campanulids</taxon>
        <taxon>Asterales</taxon>
        <taxon>Asteraceae</taxon>
        <taxon>Asteroideae</taxon>
        <taxon>Anthemideae</taxon>
        <taxon>Anthemidinae</taxon>
        <taxon>Tanacetum</taxon>
    </lineage>
</organism>
<dbReference type="InterPro" id="IPR054722">
    <property type="entry name" value="PolX-like_BBD"/>
</dbReference>
<keyword evidence="4" id="KW-1185">Reference proteome</keyword>
<dbReference type="Gene3D" id="4.10.60.10">
    <property type="entry name" value="Zinc finger, CCHC-type"/>
    <property type="match status" value="1"/>
</dbReference>
<dbReference type="EMBL" id="BQNB010019727">
    <property type="protein sequence ID" value="GJT88403.1"/>
    <property type="molecule type" value="Genomic_DNA"/>
</dbReference>
<dbReference type="InterPro" id="IPR001878">
    <property type="entry name" value="Znf_CCHC"/>
</dbReference>
<evidence type="ECO:0000256" key="1">
    <source>
        <dbReference type="PROSITE-ProRule" id="PRU00047"/>
    </source>
</evidence>